<protein>
    <submittedName>
        <fullName evidence="1">Uncharacterized protein</fullName>
    </submittedName>
</protein>
<gene>
    <name evidence="1" type="ORF">SAMN05421812_1063</name>
</gene>
<organism evidence="1 2">
    <name type="scientific">Asanoa hainanensis</name>
    <dbReference type="NCBI Taxonomy" id="560556"/>
    <lineage>
        <taxon>Bacteria</taxon>
        <taxon>Bacillati</taxon>
        <taxon>Actinomycetota</taxon>
        <taxon>Actinomycetes</taxon>
        <taxon>Micromonosporales</taxon>
        <taxon>Micromonosporaceae</taxon>
        <taxon>Asanoa</taxon>
    </lineage>
</organism>
<dbReference type="RefSeq" id="WP_144022623.1">
    <property type="nucleotide sequence ID" value="NZ_FZPH01000006.1"/>
</dbReference>
<reference evidence="1 2" key="1">
    <citation type="submission" date="2017-06" db="EMBL/GenBank/DDBJ databases">
        <authorList>
            <person name="Kim H.J."/>
            <person name="Triplett B.A."/>
        </authorList>
    </citation>
    <scope>NUCLEOTIDE SEQUENCE [LARGE SCALE GENOMIC DNA]</scope>
    <source>
        <strain evidence="1 2">CGMCC 4.5593</strain>
    </source>
</reference>
<sequence length="310" mass="34036">MTFNPADLVEVQRDVKALIHIPFNALGILGDTDHADGGTSYHLGKNQLRDDAYSLTQSNRDKHATNAASAFDLGNEWRFEAANDTAAKKRAQRAFLRFNHLYVAALKAKVPGTEDIREIIYTPDGDEVKTFDVLKIRSGGDSNHRTHTHTSFFRDSEGRRAGAYRKLLLRLINQAISEEGDFMATVKQQDWDALIWRVEGLAAGRPAVAGGPTKKAPIGATTRLEALALKLEAVSRAVASVAPDVERRLQDDFKRIDADQDATLATIKEVAADVSLDGRLRTLLDKHASGEIDADTVVREMHDLLTGPTA</sequence>
<accession>A0A239MMX8</accession>
<dbReference type="AlphaFoldDB" id="A0A239MMX8"/>
<name>A0A239MMX8_9ACTN</name>
<dbReference type="OrthoDB" id="3400966at2"/>
<proteinExistence type="predicted"/>
<dbReference type="Proteomes" id="UP000198362">
    <property type="component" value="Unassembled WGS sequence"/>
</dbReference>
<evidence type="ECO:0000313" key="1">
    <source>
        <dbReference type="EMBL" id="SNT43462.1"/>
    </source>
</evidence>
<keyword evidence="2" id="KW-1185">Reference proteome</keyword>
<evidence type="ECO:0000313" key="2">
    <source>
        <dbReference type="Proteomes" id="UP000198362"/>
    </source>
</evidence>
<dbReference type="EMBL" id="FZPH01000006">
    <property type="protein sequence ID" value="SNT43462.1"/>
    <property type="molecule type" value="Genomic_DNA"/>
</dbReference>